<proteinExistence type="predicted"/>
<reference evidence="2" key="1">
    <citation type="submission" date="2017-05" db="UniProtKB">
        <authorList>
            <consortium name="EnsemblMetazoa"/>
        </authorList>
    </citation>
    <scope>IDENTIFICATION</scope>
</reference>
<evidence type="ECO:0000256" key="1">
    <source>
        <dbReference type="SAM" id="Phobius"/>
    </source>
</evidence>
<dbReference type="InterPro" id="IPR011042">
    <property type="entry name" value="6-blade_b-propeller_TolB-like"/>
</dbReference>
<accession>A0A1X7SX83</accession>
<dbReference type="SUPFAM" id="SSF63829">
    <property type="entry name" value="Calcium-dependent phosphotriesterase"/>
    <property type="match status" value="1"/>
</dbReference>
<organism evidence="2">
    <name type="scientific">Amphimedon queenslandica</name>
    <name type="common">Sponge</name>
    <dbReference type="NCBI Taxonomy" id="400682"/>
    <lineage>
        <taxon>Eukaryota</taxon>
        <taxon>Metazoa</taxon>
        <taxon>Porifera</taxon>
        <taxon>Demospongiae</taxon>
        <taxon>Heteroscleromorpha</taxon>
        <taxon>Haplosclerida</taxon>
        <taxon>Niphatidae</taxon>
        <taxon>Amphimedon</taxon>
    </lineage>
</organism>
<evidence type="ECO:0000313" key="2">
    <source>
        <dbReference type="EnsemblMetazoa" id="Aqu2.1.06691_001"/>
    </source>
</evidence>
<feature type="transmembrane region" description="Helical" evidence="1">
    <location>
        <begin position="6"/>
        <end position="30"/>
    </location>
</feature>
<protein>
    <submittedName>
        <fullName evidence="2">Uncharacterized protein</fullName>
    </submittedName>
</protein>
<keyword evidence="1" id="KW-0472">Membrane</keyword>
<dbReference type="EnsemblMetazoa" id="Aqu2.1.06691_001">
    <property type="protein sequence ID" value="Aqu2.1.06691_001"/>
    <property type="gene ID" value="Aqu2.1.06691"/>
</dbReference>
<keyword evidence="1" id="KW-1133">Transmembrane helix</keyword>
<sequence>MWGVVPVVWLFILMVKYLLVAMMGLFRYLVRMVLSAVRRIGSKGNGNGQFGWPWGLLLAGDRLYVSDNNLHHVQYFSATTGQYIGQFGSNGNGNG</sequence>
<keyword evidence="1" id="KW-0812">Transmembrane</keyword>
<name>A0A1X7SX83_AMPQE</name>
<dbReference type="InParanoid" id="A0A1X7SX83"/>
<dbReference type="AlphaFoldDB" id="A0A1X7SX83"/>
<dbReference type="Gene3D" id="2.120.10.30">
    <property type="entry name" value="TolB, C-terminal domain"/>
    <property type="match status" value="1"/>
</dbReference>